<evidence type="ECO:0000256" key="5">
    <source>
        <dbReference type="ARBA" id="ARBA00022692"/>
    </source>
</evidence>
<dbReference type="RefSeq" id="WP_206561260.1">
    <property type="nucleotide sequence ID" value="NZ_JAFKCZ010000010.1"/>
</dbReference>
<feature type="domain" description="TonB-dependent receptor plug" evidence="15">
    <location>
        <begin position="44"/>
        <end position="151"/>
    </location>
</feature>
<evidence type="ECO:0000256" key="1">
    <source>
        <dbReference type="ARBA" id="ARBA00004571"/>
    </source>
</evidence>
<evidence type="ECO:0000256" key="13">
    <source>
        <dbReference type="SAM" id="SignalP"/>
    </source>
</evidence>
<keyword evidence="6" id="KW-0408">Iron</keyword>
<keyword evidence="16" id="KW-0675">Receptor</keyword>
<evidence type="ECO:0000256" key="12">
    <source>
        <dbReference type="RuleBase" id="RU003357"/>
    </source>
</evidence>
<keyword evidence="2 11" id="KW-0813">Transport</keyword>
<feature type="chain" id="PRO_5037344650" evidence="13">
    <location>
        <begin position="26"/>
        <end position="780"/>
    </location>
</feature>
<keyword evidence="17" id="KW-1185">Reference proteome</keyword>
<keyword evidence="8 12" id="KW-0798">TonB box</keyword>
<comment type="caution">
    <text evidence="16">The sequence shown here is derived from an EMBL/GenBank/DDBJ whole genome shotgun (WGS) entry which is preliminary data.</text>
</comment>
<accession>A0A939DGT6</accession>
<keyword evidence="3 11" id="KW-1134">Transmembrane beta strand</keyword>
<keyword evidence="4" id="KW-0410">Iron transport</keyword>
<keyword evidence="9 11" id="KW-0472">Membrane</keyword>
<comment type="subcellular location">
    <subcellularLocation>
        <location evidence="1 11">Cell outer membrane</location>
        <topology evidence="1 11">Multi-pass membrane protein</topology>
    </subcellularLocation>
</comment>
<dbReference type="InterPro" id="IPR036942">
    <property type="entry name" value="Beta-barrel_TonB_sf"/>
</dbReference>
<feature type="domain" description="TonB-dependent receptor-like beta-barrel" evidence="14">
    <location>
        <begin position="290"/>
        <end position="731"/>
    </location>
</feature>
<evidence type="ECO:0000259" key="15">
    <source>
        <dbReference type="Pfam" id="PF07715"/>
    </source>
</evidence>
<proteinExistence type="inferred from homology"/>
<dbReference type="EMBL" id="JAFKCZ010000010">
    <property type="protein sequence ID" value="MBN7797814.1"/>
    <property type="molecule type" value="Genomic_DNA"/>
</dbReference>
<comment type="similarity">
    <text evidence="11 12">Belongs to the TonB-dependent receptor family.</text>
</comment>
<evidence type="ECO:0000313" key="17">
    <source>
        <dbReference type="Proteomes" id="UP000664303"/>
    </source>
</evidence>
<dbReference type="GO" id="GO:0006826">
    <property type="term" value="P:iron ion transport"/>
    <property type="evidence" value="ECO:0007669"/>
    <property type="project" value="UniProtKB-KW"/>
</dbReference>
<evidence type="ECO:0000259" key="14">
    <source>
        <dbReference type="Pfam" id="PF00593"/>
    </source>
</evidence>
<evidence type="ECO:0000256" key="11">
    <source>
        <dbReference type="PROSITE-ProRule" id="PRU01360"/>
    </source>
</evidence>
<evidence type="ECO:0000256" key="6">
    <source>
        <dbReference type="ARBA" id="ARBA00023004"/>
    </source>
</evidence>
<feature type="signal peptide" evidence="13">
    <location>
        <begin position="1"/>
        <end position="25"/>
    </location>
</feature>
<evidence type="ECO:0000256" key="8">
    <source>
        <dbReference type="ARBA" id="ARBA00023077"/>
    </source>
</evidence>
<dbReference type="SUPFAM" id="SSF56935">
    <property type="entry name" value="Porins"/>
    <property type="match status" value="1"/>
</dbReference>
<dbReference type="InterPro" id="IPR039426">
    <property type="entry name" value="TonB-dep_rcpt-like"/>
</dbReference>
<keyword evidence="10 11" id="KW-0998">Cell outer membrane</keyword>
<dbReference type="InterPro" id="IPR012910">
    <property type="entry name" value="Plug_dom"/>
</dbReference>
<evidence type="ECO:0000313" key="16">
    <source>
        <dbReference type="EMBL" id="MBN7797814.1"/>
    </source>
</evidence>
<evidence type="ECO:0000256" key="2">
    <source>
        <dbReference type="ARBA" id="ARBA00022448"/>
    </source>
</evidence>
<keyword evidence="7" id="KW-0406">Ion transport</keyword>
<dbReference type="Gene3D" id="2.40.170.20">
    <property type="entry name" value="TonB-dependent receptor, beta-barrel domain"/>
    <property type="match status" value="1"/>
</dbReference>
<organism evidence="16 17">
    <name type="scientific">Parahaliea mediterranea</name>
    <dbReference type="NCBI Taxonomy" id="651086"/>
    <lineage>
        <taxon>Bacteria</taxon>
        <taxon>Pseudomonadati</taxon>
        <taxon>Pseudomonadota</taxon>
        <taxon>Gammaproteobacteria</taxon>
        <taxon>Cellvibrionales</taxon>
        <taxon>Halieaceae</taxon>
        <taxon>Parahaliea</taxon>
    </lineage>
</organism>
<evidence type="ECO:0000256" key="7">
    <source>
        <dbReference type="ARBA" id="ARBA00023065"/>
    </source>
</evidence>
<name>A0A939DGT6_9GAMM</name>
<evidence type="ECO:0000256" key="3">
    <source>
        <dbReference type="ARBA" id="ARBA00022452"/>
    </source>
</evidence>
<evidence type="ECO:0000256" key="4">
    <source>
        <dbReference type="ARBA" id="ARBA00022496"/>
    </source>
</evidence>
<gene>
    <name evidence="16" type="ORF">JYP50_14485</name>
</gene>
<reference evidence="16" key="1">
    <citation type="submission" date="2021-02" db="EMBL/GenBank/DDBJ databases">
        <title>PHA producing bacteria isolated from coastal sediment in Guangdong, Shenzhen.</title>
        <authorList>
            <person name="Zheng W."/>
            <person name="Yu S."/>
            <person name="Huang Y."/>
        </authorList>
    </citation>
    <scope>NUCLEOTIDE SEQUENCE</scope>
    <source>
        <strain evidence="16">TN14-10</strain>
    </source>
</reference>
<dbReference type="InterPro" id="IPR000531">
    <property type="entry name" value="Beta-barrel_TonB"/>
</dbReference>
<dbReference type="AlphaFoldDB" id="A0A939DGT6"/>
<keyword evidence="13" id="KW-0732">Signal</keyword>
<dbReference type="PANTHER" id="PTHR32552">
    <property type="entry name" value="FERRICHROME IRON RECEPTOR-RELATED"/>
    <property type="match status" value="1"/>
</dbReference>
<sequence length="780" mass="84341">MKARKLTPVAAAISMAAGSISPAFANTFALEEVVVTATKRAENIQDVPISVSAFSGNFLENSGMEDLRDLGAIAPNLTITQSSQSVNQRISIRGVGTVGNNAMDPSVAVYVDGAYIARPGAVLGNLKDIEVAEVLRGPQGTLFGRNASMGALNIRTRTPEMDVDSLKVDAGMGDYGAFDTTLVGNKALTGNLVARVVASYAEHDGYGENRYDGSDTVGSRQSESLKAAFLFEPSHTVSALLRLDYQELAGTGSVIEVLPESANGSNLLTLDGLGNLLHGQSAAPDVSGLDHEIYQVHEDKLSDRQWGATLDITWDDAFAGHSVRAVTSYRDWQNDTSEFSVFRLPLDDLRRITAFYSDAFSQEVQLISPQGEKFDYVAGLYYFREDYDIDQGTDLGADFCPLVSLGLGPALGSVCAAGAQTNATFGEFSQQAQSMAGFFQGTYHISDTFSLTAGVRYSEDDKDGSFEVTSNNLVASAALAWLESHPDLRFVDEQVTWLANAKYYLADDIMLYATYSTGYKSGGFNSVAVPRDPATGAGLTAEQRLFDSEEVESYELGVKSTLLEGRMTANATLYRTDVENFQDRSLSDLTFITTNAGELRQQGLELDVRYTPVEALMVSLGYAYLDSEFLAYRSASPLPGQPGTQDLAGSPNRYSPEHQVNLASQWTQALGNTGMDWFVRGEVVWQDDSDVGATTNSNPQTLQDAYAVANLRIGLMSQDARWSVNAFVENVDDEAYCVGMYEQPNGGMFGTVDAVNGTTLIRCVQGDPRTIGIRGTYYFD</sequence>
<protein>
    <submittedName>
        <fullName evidence="16">TonB-dependent receptor</fullName>
    </submittedName>
</protein>
<dbReference type="Pfam" id="PF00593">
    <property type="entry name" value="TonB_dep_Rec_b-barrel"/>
    <property type="match status" value="1"/>
</dbReference>
<evidence type="ECO:0000256" key="10">
    <source>
        <dbReference type="ARBA" id="ARBA00023237"/>
    </source>
</evidence>
<dbReference type="PANTHER" id="PTHR32552:SF81">
    <property type="entry name" value="TONB-DEPENDENT OUTER MEMBRANE RECEPTOR"/>
    <property type="match status" value="1"/>
</dbReference>
<dbReference type="Pfam" id="PF07715">
    <property type="entry name" value="Plug"/>
    <property type="match status" value="1"/>
</dbReference>
<keyword evidence="5 11" id="KW-0812">Transmembrane</keyword>
<dbReference type="PROSITE" id="PS52016">
    <property type="entry name" value="TONB_DEPENDENT_REC_3"/>
    <property type="match status" value="1"/>
</dbReference>
<dbReference type="Proteomes" id="UP000664303">
    <property type="component" value="Unassembled WGS sequence"/>
</dbReference>
<dbReference type="GO" id="GO:0009279">
    <property type="term" value="C:cell outer membrane"/>
    <property type="evidence" value="ECO:0007669"/>
    <property type="project" value="UniProtKB-SubCell"/>
</dbReference>
<evidence type="ECO:0000256" key="9">
    <source>
        <dbReference type="ARBA" id="ARBA00023136"/>
    </source>
</evidence>